<dbReference type="EnsemblPlants" id="KQK97385">
    <property type="protein sequence ID" value="KQK97385"/>
    <property type="gene ID" value="SETIT_013063mg"/>
</dbReference>
<dbReference type="EMBL" id="AGNK02004361">
    <property type="status" value="NOT_ANNOTATED_CDS"/>
    <property type="molecule type" value="Genomic_DNA"/>
</dbReference>
<keyword evidence="2" id="KW-1185">Reference proteome</keyword>
<evidence type="ECO:0000313" key="2">
    <source>
        <dbReference type="Proteomes" id="UP000004995"/>
    </source>
</evidence>
<dbReference type="Gramene" id="KQK97385">
    <property type="protein sequence ID" value="KQK97385"/>
    <property type="gene ID" value="SETIT_013063mg"/>
</dbReference>
<reference evidence="1" key="2">
    <citation type="submission" date="2018-08" db="UniProtKB">
        <authorList>
            <consortium name="EnsemblPlants"/>
        </authorList>
    </citation>
    <scope>IDENTIFICATION</scope>
    <source>
        <strain evidence="1">Yugu1</strain>
    </source>
</reference>
<proteinExistence type="predicted"/>
<reference evidence="2" key="1">
    <citation type="journal article" date="2012" name="Nat. Biotechnol.">
        <title>Reference genome sequence of the model plant Setaria.</title>
        <authorList>
            <person name="Bennetzen J.L."/>
            <person name="Schmutz J."/>
            <person name="Wang H."/>
            <person name="Percifield R."/>
            <person name="Hawkins J."/>
            <person name="Pontaroli A.C."/>
            <person name="Estep M."/>
            <person name="Feng L."/>
            <person name="Vaughn J.N."/>
            <person name="Grimwood J."/>
            <person name="Jenkins J."/>
            <person name="Barry K."/>
            <person name="Lindquist E."/>
            <person name="Hellsten U."/>
            <person name="Deshpande S."/>
            <person name="Wang X."/>
            <person name="Wu X."/>
            <person name="Mitros T."/>
            <person name="Triplett J."/>
            <person name="Yang X."/>
            <person name="Ye C.Y."/>
            <person name="Mauro-Herrera M."/>
            <person name="Wang L."/>
            <person name="Li P."/>
            <person name="Sharma M."/>
            <person name="Sharma R."/>
            <person name="Ronald P.C."/>
            <person name="Panaud O."/>
            <person name="Kellogg E.A."/>
            <person name="Brutnell T.P."/>
            <person name="Doust A.N."/>
            <person name="Tuskan G.A."/>
            <person name="Rokhsar D."/>
            <person name="Devos K.M."/>
        </authorList>
    </citation>
    <scope>NUCLEOTIDE SEQUENCE [LARGE SCALE GENOMIC DNA]</scope>
    <source>
        <strain evidence="2">cv. Yugu1</strain>
    </source>
</reference>
<protein>
    <submittedName>
        <fullName evidence="1">Uncharacterized protein</fullName>
    </submittedName>
</protein>
<organism evidence="1 2">
    <name type="scientific">Setaria italica</name>
    <name type="common">Foxtail millet</name>
    <name type="synonym">Panicum italicum</name>
    <dbReference type="NCBI Taxonomy" id="4555"/>
    <lineage>
        <taxon>Eukaryota</taxon>
        <taxon>Viridiplantae</taxon>
        <taxon>Streptophyta</taxon>
        <taxon>Embryophyta</taxon>
        <taxon>Tracheophyta</taxon>
        <taxon>Spermatophyta</taxon>
        <taxon>Magnoliopsida</taxon>
        <taxon>Liliopsida</taxon>
        <taxon>Poales</taxon>
        <taxon>Poaceae</taxon>
        <taxon>PACMAD clade</taxon>
        <taxon>Panicoideae</taxon>
        <taxon>Panicodae</taxon>
        <taxon>Paniceae</taxon>
        <taxon>Cenchrinae</taxon>
        <taxon>Setaria</taxon>
    </lineage>
</organism>
<dbReference type="Proteomes" id="UP000004995">
    <property type="component" value="Unassembled WGS sequence"/>
</dbReference>
<name>K3YFP5_SETIT</name>
<accession>K3YFP5</accession>
<sequence length="35" mass="4118">MFMSIYYSIHPKLPTYPSSVWLLRLYPTSKQAGQL</sequence>
<dbReference type="InParanoid" id="K3YFP5"/>
<evidence type="ECO:0000313" key="1">
    <source>
        <dbReference type="EnsemblPlants" id="KQK97385"/>
    </source>
</evidence>
<dbReference type="HOGENOM" id="CLU_3369370_0_0_1"/>
<dbReference type="AlphaFoldDB" id="K3YFP5"/>